<feature type="compositionally biased region" description="Acidic residues" evidence="1">
    <location>
        <begin position="242"/>
        <end position="251"/>
    </location>
</feature>
<keyword evidence="3" id="KW-1185">Reference proteome</keyword>
<name>A0ABD0LUJ4_9CAEN</name>
<feature type="region of interest" description="Disordered" evidence="1">
    <location>
        <begin position="1"/>
        <end position="370"/>
    </location>
</feature>
<comment type="caution">
    <text evidence="2">The sequence shown here is derived from an EMBL/GenBank/DDBJ whole genome shotgun (WGS) entry which is preliminary data.</text>
</comment>
<dbReference type="EMBL" id="JACVVK020000023">
    <property type="protein sequence ID" value="KAK7502926.1"/>
    <property type="molecule type" value="Genomic_DNA"/>
</dbReference>
<proteinExistence type="predicted"/>
<feature type="compositionally biased region" description="Basic and acidic residues" evidence="1">
    <location>
        <begin position="106"/>
        <end position="126"/>
    </location>
</feature>
<dbReference type="Proteomes" id="UP001519460">
    <property type="component" value="Unassembled WGS sequence"/>
</dbReference>
<feature type="compositionally biased region" description="Low complexity" evidence="1">
    <location>
        <begin position="22"/>
        <end position="67"/>
    </location>
</feature>
<accession>A0ABD0LUJ4</accession>
<reference evidence="2 3" key="1">
    <citation type="journal article" date="2023" name="Sci. Data">
        <title>Genome assembly of the Korean intertidal mud-creeper Batillaria attramentaria.</title>
        <authorList>
            <person name="Patra A.K."/>
            <person name="Ho P.T."/>
            <person name="Jun S."/>
            <person name="Lee S.J."/>
            <person name="Kim Y."/>
            <person name="Won Y.J."/>
        </authorList>
    </citation>
    <scope>NUCLEOTIDE SEQUENCE [LARGE SCALE GENOMIC DNA]</scope>
    <source>
        <strain evidence="2">Wonlab-2016</strain>
    </source>
</reference>
<organism evidence="2 3">
    <name type="scientific">Batillaria attramentaria</name>
    <dbReference type="NCBI Taxonomy" id="370345"/>
    <lineage>
        <taxon>Eukaryota</taxon>
        <taxon>Metazoa</taxon>
        <taxon>Spiralia</taxon>
        <taxon>Lophotrochozoa</taxon>
        <taxon>Mollusca</taxon>
        <taxon>Gastropoda</taxon>
        <taxon>Caenogastropoda</taxon>
        <taxon>Sorbeoconcha</taxon>
        <taxon>Cerithioidea</taxon>
        <taxon>Batillariidae</taxon>
        <taxon>Batillaria</taxon>
    </lineage>
</organism>
<dbReference type="AlphaFoldDB" id="A0ABD0LUJ4"/>
<gene>
    <name evidence="2" type="ORF">BaRGS_00005875</name>
</gene>
<sequence>MGTCPSGYYNTSGSTPVEPCNASSTTFVTTPTTEAASTTGDTTITTAPTPPSVSTTSTIHPTTSTAADDSSDNPTAENEKDSAEPSGVSVKREGFEPTYQNVPKAPRPESIERGHDKVTRYTRDPTVKNLRPVIERSNTEEQELQQLPPAPVPPPGARKKSMEPPLEQYEIVEVGQENHQPRQRAATAYPKQHDHPHPGRGPRRQTDPGNGAFPYPSGGFSEPTLPSHTTTRSPRERPLSEAPEDDYENMLDETGKKKKFHKPPAVPEPSNSDSDLDDYENTGPKGSLIPHDRKGRQQGHDNRGVDLDEEPQELYGNQDVINECKEDEGPLPDYVDMSGAPPPQRPVNEDDDQPVYGNEVEHPYQNVHFP</sequence>
<protein>
    <submittedName>
        <fullName evidence="2">Uncharacterized protein</fullName>
    </submittedName>
</protein>
<evidence type="ECO:0000313" key="3">
    <source>
        <dbReference type="Proteomes" id="UP001519460"/>
    </source>
</evidence>
<evidence type="ECO:0000313" key="2">
    <source>
        <dbReference type="EMBL" id="KAK7502926.1"/>
    </source>
</evidence>
<evidence type="ECO:0000256" key="1">
    <source>
        <dbReference type="SAM" id="MobiDB-lite"/>
    </source>
</evidence>